<protein>
    <submittedName>
        <fullName evidence="1">Uncharacterized protein</fullName>
    </submittedName>
</protein>
<gene>
    <name evidence="1" type="ORF">DPMN_177437</name>
</gene>
<evidence type="ECO:0000313" key="2">
    <source>
        <dbReference type="Proteomes" id="UP000828390"/>
    </source>
</evidence>
<reference evidence="1" key="1">
    <citation type="journal article" date="2019" name="bioRxiv">
        <title>The Genome of the Zebra Mussel, Dreissena polymorpha: A Resource for Invasive Species Research.</title>
        <authorList>
            <person name="McCartney M.A."/>
            <person name="Auch B."/>
            <person name="Kono T."/>
            <person name="Mallez S."/>
            <person name="Zhang Y."/>
            <person name="Obille A."/>
            <person name="Becker A."/>
            <person name="Abrahante J.E."/>
            <person name="Garbe J."/>
            <person name="Badalamenti J.P."/>
            <person name="Herman A."/>
            <person name="Mangelson H."/>
            <person name="Liachko I."/>
            <person name="Sullivan S."/>
            <person name="Sone E.D."/>
            <person name="Koren S."/>
            <person name="Silverstein K.A.T."/>
            <person name="Beckman K.B."/>
            <person name="Gohl D.M."/>
        </authorList>
    </citation>
    <scope>NUCLEOTIDE SEQUENCE</scope>
    <source>
        <strain evidence="1">Duluth1</strain>
        <tissue evidence="1">Whole animal</tissue>
    </source>
</reference>
<proteinExistence type="predicted"/>
<sequence length="227" mass="25693">MHCDGTKRMLNCNNGYVPKDRTNVTSVCVQGQWTNITRYRNACSIRGQRKKGCWGNVSVGCTWLFPVEVGRRGLDAYLALNVFLTLRSAAETALSGFLRASCLLSCLCQVIESAEYTNIRFGPRQDESIKRVMIPNLSFKKCLKQYVLRSLCEVMGYFRAALLCELHFISDFWDTLARNENGPRVMVYVQRSEISLKDVETCESCFDNTETCGNCVADVISMCYGYP</sequence>
<dbReference type="Proteomes" id="UP000828390">
    <property type="component" value="Unassembled WGS sequence"/>
</dbReference>
<dbReference type="AlphaFoldDB" id="A0A9D4EA86"/>
<dbReference type="EMBL" id="JAIWYP010000009">
    <property type="protein sequence ID" value="KAH3776026.1"/>
    <property type="molecule type" value="Genomic_DNA"/>
</dbReference>
<comment type="caution">
    <text evidence="1">The sequence shown here is derived from an EMBL/GenBank/DDBJ whole genome shotgun (WGS) entry which is preliminary data.</text>
</comment>
<keyword evidence="2" id="KW-1185">Reference proteome</keyword>
<name>A0A9D4EA86_DREPO</name>
<reference evidence="1" key="2">
    <citation type="submission" date="2020-11" db="EMBL/GenBank/DDBJ databases">
        <authorList>
            <person name="McCartney M.A."/>
            <person name="Auch B."/>
            <person name="Kono T."/>
            <person name="Mallez S."/>
            <person name="Becker A."/>
            <person name="Gohl D.M."/>
            <person name="Silverstein K.A.T."/>
            <person name="Koren S."/>
            <person name="Bechman K.B."/>
            <person name="Herman A."/>
            <person name="Abrahante J.E."/>
            <person name="Garbe J."/>
        </authorList>
    </citation>
    <scope>NUCLEOTIDE SEQUENCE</scope>
    <source>
        <strain evidence="1">Duluth1</strain>
        <tissue evidence="1">Whole animal</tissue>
    </source>
</reference>
<organism evidence="1 2">
    <name type="scientific">Dreissena polymorpha</name>
    <name type="common">Zebra mussel</name>
    <name type="synonym">Mytilus polymorpha</name>
    <dbReference type="NCBI Taxonomy" id="45954"/>
    <lineage>
        <taxon>Eukaryota</taxon>
        <taxon>Metazoa</taxon>
        <taxon>Spiralia</taxon>
        <taxon>Lophotrochozoa</taxon>
        <taxon>Mollusca</taxon>
        <taxon>Bivalvia</taxon>
        <taxon>Autobranchia</taxon>
        <taxon>Heteroconchia</taxon>
        <taxon>Euheterodonta</taxon>
        <taxon>Imparidentia</taxon>
        <taxon>Neoheterodontei</taxon>
        <taxon>Myida</taxon>
        <taxon>Dreissenoidea</taxon>
        <taxon>Dreissenidae</taxon>
        <taxon>Dreissena</taxon>
    </lineage>
</organism>
<accession>A0A9D4EA86</accession>
<evidence type="ECO:0000313" key="1">
    <source>
        <dbReference type="EMBL" id="KAH3776026.1"/>
    </source>
</evidence>